<dbReference type="STRING" id="1285242.A6A04_11525"/>
<dbReference type="RefSeq" id="WP_068489460.1">
    <property type="nucleotide sequence ID" value="NZ_LWQT01000020.1"/>
</dbReference>
<dbReference type="InterPro" id="IPR007459">
    <property type="entry name" value="DNA_pol3_chi"/>
</dbReference>
<evidence type="ECO:0000313" key="1">
    <source>
        <dbReference type="EMBL" id="OAN55278.1"/>
    </source>
</evidence>
<dbReference type="PANTHER" id="PTHR38767:SF1">
    <property type="entry name" value="DNA POLYMERASE III SUBUNIT CHI"/>
    <property type="match status" value="1"/>
</dbReference>
<organism evidence="1 2">
    <name type="scientific">Paramagnetospirillum marisnigri</name>
    <dbReference type="NCBI Taxonomy" id="1285242"/>
    <lineage>
        <taxon>Bacteria</taxon>
        <taxon>Pseudomonadati</taxon>
        <taxon>Pseudomonadota</taxon>
        <taxon>Alphaproteobacteria</taxon>
        <taxon>Rhodospirillales</taxon>
        <taxon>Magnetospirillaceae</taxon>
        <taxon>Paramagnetospirillum</taxon>
    </lineage>
</organism>
<sequence length="151" mass="16920">MTQIGFYHLMRLSLEQALPKLLDKALAAGHRAVVLAGSPERVEHLAEKLWTYEPDSWLPHGSAKDGEAELQPIWLTDTDENPNAATILVMCDGASSRAVDGFSRCLDLFDGNDPEAVQAARERWKTWKAAGHQLIYYQQTDRGGWEEKART</sequence>
<proteinExistence type="predicted"/>
<dbReference type="NCBIfam" id="NF004347">
    <property type="entry name" value="PRK05728.1-4"/>
    <property type="match status" value="1"/>
</dbReference>
<dbReference type="SUPFAM" id="SSF102400">
    <property type="entry name" value="DNA polymerase III chi subunit"/>
    <property type="match status" value="1"/>
</dbReference>
<comment type="caution">
    <text evidence="1">The sequence shown here is derived from an EMBL/GenBank/DDBJ whole genome shotgun (WGS) entry which is preliminary data.</text>
</comment>
<dbReference type="InterPro" id="IPR036768">
    <property type="entry name" value="PolIII_chi_sf"/>
</dbReference>
<name>A0A178MZA9_9PROT</name>
<evidence type="ECO:0000313" key="2">
    <source>
        <dbReference type="Proteomes" id="UP000078428"/>
    </source>
</evidence>
<dbReference type="OrthoDB" id="9795973at2"/>
<dbReference type="GO" id="GO:0032298">
    <property type="term" value="P:positive regulation of DNA-templated DNA replication initiation"/>
    <property type="evidence" value="ECO:0007669"/>
    <property type="project" value="TreeGrafter"/>
</dbReference>
<accession>A0A178MZA9</accession>
<dbReference type="Gene3D" id="3.40.50.10110">
    <property type="entry name" value="DNA polymerase III subunit chi"/>
    <property type="match status" value="1"/>
</dbReference>
<protein>
    <submittedName>
        <fullName evidence="1">DNA polymerase III subunit chi</fullName>
    </submittedName>
</protein>
<reference evidence="1 2" key="1">
    <citation type="submission" date="2016-04" db="EMBL/GenBank/DDBJ databases">
        <title>Draft genome sequence of freshwater magnetotactic bacteria Magnetospirillum marisnigri SP-1 and Magnetospirillum moscoviense BB-1.</title>
        <authorList>
            <person name="Koziaeva V."/>
            <person name="Dziuba M.V."/>
            <person name="Ivanov T.M."/>
            <person name="Kuznetsov B."/>
            <person name="Grouzdev D.S."/>
        </authorList>
    </citation>
    <scope>NUCLEOTIDE SEQUENCE [LARGE SCALE GENOMIC DNA]</scope>
    <source>
        <strain evidence="1 2">SP-1</strain>
    </source>
</reference>
<dbReference type="AlphaFoldDB" id="A0A178MZA9"/>
<dbReference type="PANTHER" id="PTHR38767">
    <property type="entry name" value="DNA POLYMERASE III SUBUNIT CHI"/>
    <property type="match status" value="1"/>
</dbReference>
<keyword evidence="2" id="KW-1185">Reference proteome</keyword>
<dbReference type="Pfam" id="PF04364">
    <property type="entry name" value="DNA_pol3_chi"/>
    <property type="match status" value="1"/>
</dbReference>
<dbReference type="Proteomes" id="UP000078428">
    <property type="component" value="Unassembled WGS sequence"/>
</dbReference>
<dbReference type="GO" id="GO:0003887">
    <property type="term" value="F:DNA-directed DNA polymerase activity"/>
    <property type="evidence" value="ECO:0007669"/>
    <property type="project" value="InterPro"/>
</dbReference>
<dbReference type="EMBL" id="LWQT01000020">
    <property type="protein sequence ID" value="OAN55278.1"/>
    <property type="molecule type" value="Genomic_DNA"/>
</dbReference>
<dbReference type="GO" id="GO:0003677">
    <property type="term" value="F:DNA binding"/>
    <property type="evidence" value="ECO:0007669"/>
    <property type="project" value="InterPro"/>
</dbReference>
<dbReference type="GO" id="GO:0006260">
    <property type="term" value="P:DNA replication"/>
    <property type="evidence" value="ECO:0007669"/>
    <property type="project" value="InterPro"/>
</dbReference>
<gene>
    <name evidence="1" type="ORF">A6A04_11525</name>
</gene>